<evidence type="ECO:0000313" key="4">
    <source>
        <dbReference type="Proteomes" id="UP000186817"/>
    </source>
</evidence>
<accession>A0A1Q9CPC1</accession>
<proteinExistence type="predicted"/>
<sequence>MTCTDAAFRENLLKELKYFRDPCKPLSDEAGEKLPGSFSAFMRWKAKIMLAFVNLVVLALNFLYGAGGQVQLPVKLTAAQSDVATRVASSCMDFYTRLQKAEDGLWEHLLPDWFAGVSKPEGLKYGNVIAEAVDGLGVSGECDPLDCLPRDIRAVIMDESLMFPDSPPGLNNFSCVPEESRPEYIKLVVKQLRCGKVGLADSITGGGTVLAVSKPGTGKQREVWHGSQVSQAAAPPPRPRHLASPTALLQLEATPDAPVRLSKRDAKCWFDQLCLPSHLRRWMGRPPVTLQELSEIGGMSAREAASFMEDGSVMSPECMFPVSKVWPMGFSWSSFVAQEMLLTCCADSGLGHDQVLACDAPTPCDFSQVFAAATDDAMFFSTAGPGVTSSMARNFDKALQARSIVKNPSKDVNDELNGVCVGVSLEEGMHLAAPAARCLALTVLVLSLVNSTSASPKQVHTVLGMLQWYDLLRRPKLSVYRAVYGFLRDPDDTRLCQVPGPVLQELLLGLVLGVFWRADLSRKFLPLVFASDASTSFGFGASVSRVPADKARELARIAEKQGSYVVLDGGADPARAGRGKGHMLNLKKSDFVHIFSVRSRLRAHINVLEGEAFVLLLRWLLRCRARHSARIVILVDSAVWLGAAAKGRSSTPLNRLLRRAAALQLAGDLLLHLVLVPSSENPSDEPSRGVRVRTLPRPKKTGTRCGLLKTLKKYSSPVRLSKLRSRAEFNGTFGEVVESEPDARGQLLVRLFPREDAQGDSSKLVWVSKEKLALETSPKKTRAGRQWLNKPLR</sequence>
<dbReference type="EMBL" id="LSRX01001019">
    <property type="protein sequence ID" value="OLP84772.1"/>
    <property type="molecule type" value="Genomic_DNA"/>
</dbReference>
<keyword evidence="4" id="KW-1185">Reference proteome</keyword>
<keyword evidence="2" id="KW-1133">Transmembrane helix</keyword>
<feature type="transmembrane region" description="Helical" evidence="2">
    <location>
        <begin position="48"/>
        <end position="67"/>
    </location>
</feature>
<gene>
    <name evidence="3" type="ORF">AK812_SmicGene34315</name>
</gene>
<evidence type="ECO:0000313" key="3">
    <source>
        <dbReference type="EMBL" id="OLP84772.1"/>
    </source>
</evidence>
<reference evidence="3 4" key="1">
    <citation type="submission" date="2016-02" db="EMBL/GenBank/DDBJ databases">
        <title>Genome analysis of coral dinoflagellate symbionts highlights evolutionary adaptations to a symbiotic lifestyle.</title>
        <authorList>
            <person name="Aranda M."/>
            <person name="Li Y."/>
            <person name="Liew Y.J."/>
            <person name="Baumgarten S."/>
            <person name="Simakov O."/>
            <person name="Wilson M."/>
            <person name="Piel J."/>
            <person name="Ashoor H."/>
            <person name="Bougouffa S."/>
            <person name="Bajic V.B."/>
            <person name="Ryu T."/>
            <person name="Ravasi T."/>
            <person name="Bayer T."/>
            <person name="Micklem G."/>
            <person name="Kim H."/>
            <person name="Bhak J."/>
            <person name="Lajeunesse T.C."/>
            <person name="Voolstra C.R."/>
        </authorList>
    </citation>
    <scope>NUCLEOTIDE SEQUENCE [LARGE SCALE GENOMIC DNA]</scope>
    <source>
        <strain evidence="3 4">CCMP2467</strain>
    </source>
</reference>
<dbReference type="OrthoDB" id="433560at2759"/>
<dbReference type="Proteomes" id="UP000186817">
    <property type="component" value="Unassembled WGS sequence"/>
</dbReference>
<evidence type="ECO:0000256" key="1">
    <source>
        <dbReference type="SAM" id="MobiDB-lite"/>
    </source>
</evidence>
<feature type="region of interest" description="Disordered" evidence="1">
    <location>
        <begin position="213"/>
        <end position="241"/>
    </location>
</feature>
<keyword evidence="2" id="KW-0812">Transmembrane</keyword>
<protein>
    <submittedName>
        <fullName evidence="3">Uncharacterized protein</fullName>
    </submittedName>
</protein>
<evidence type="ECO:0000256" key="2">
    <source>
        <dbReference type="SAM" id="Phobius"/>
    </source>
</evidence>
<name>A0A1Q9CPC1_SYMMI</name>
<keyword evidence="2" id="KW-0472">Membrane</keyword>
<dbReference type="AlphaFoldDB" id="A0A1Q9CPC1"/>
<organism evidence="3 4">
    <name type="scientific">Symbiodinium microadriaticum</name>
    <name type="common">Dinoflagellate</name>
    <name type="synonym">Zooxanthella microadriatica</name>
    <dbReference type="NCBI Taxonomy" id="2951"/>
    <lineage>
        <taxon>Eukaryota</taxon>
        <taxon>Sar</taxon>
        <taxon>Alveolata</taxon>
        <taxon>Dinophyceae</taxon>
        <taxon>Suessiales</taxon>
        <taxon>Symbiodiniaceae</taxon>
        <taxon>Symbiodinium</taxon>
    </lineage>
</organism>
<comment type="caution">
    <text evidence="3">The sequence shown here is derived from an EMBL/GenBank/DDBJ whole genome shotgun (WGS) entry which is preliminary data.</text>
</comment>